<evidence type="ECO:0000256" key="1">
    <source>
        <dbReference type="SAM" id="Phobius"/>
    </source>
</evidence>
<organism evidence="2 3">
    <name type="scientific">Cinchona calisaya</name>
    <dbReference type="NCBI Taxonomy" id="153742"/>
    <lineage>
        <taxon>Eukaryota</taxon>
        <taxon>Viridiplantae</taxon>
        <taxon>Streptophyta</taxon>
        <taxon>Embryophyta</taxon>
        <taxon>Tracheophyta</taxon>
        <taxon>Spermatophyta</taxon>
        <taxon>Magnoliopsida</taxon>
        <taxon>eudicotyledons</taxon>
        <taxon>Gunneridae</taxon>
        <taxon>Pentapetalae</taxon>
        <taxon>asterids</taxon>
        <taxon>lamiids</taxon>
        <taxon>Gentianales</taxon>
        <taxon>Rubiaceae</taxon>
        <taxon>Cinchonoideae</taxon>
        <taxon>Cinchoneae</taxon>
        <taxon>Cinchona</taxon>
    </lineage>
</organism>
<dbReference type="Proteomes" id="UP001630127">
    <property type="component" value="Unassembled WGS sequence"/>
</dbReference>
<keyword evidence="1" id="KW-1133">Transmembrane helix</keyword>
<feature type="transmembrane region" description="Helical" evidence="1">
    <location>
        <begin position="41"/>
        <end position="61"/>
    </location>
</feature>
<name>A0ABD3AZB8_9GENT</name>
<evidence type="ECO:0008006" key="4">
    <source>
        <dbReference type="Google" id="ProtNLM"/>
    </source>
</evidence>
<dbReference type="EMBL" id="JBJUIK010000002">
    <property type="protein sequence ID" value="KAL3536458.1"/>
    <property type="molecule type" value="Genomic_DNA"/>
</dbReference>
<evidence type="ECO:0000313" key="2">
    <source>
        <dbReference type="EMBL" id="KAL3536458.1"/>
    </source>
</evidence>
<dbReference type="AlphaFoldDB" id="A0ABD3AZB8"/>
<gene>
    <name evidence="2" type="ORF">ACH5RR_004919</name>
</gene>
<keyword evidence="1" id="KW-0472">Membrane</keyword>
<keyword evidence="3" id="KW-1185">Reference proteome</keyword>
<keyword evidence="1" id="KW-0812">Transmembrane</keyword>
<accession>A0ABD3AZB8</accession>
<evidence type="ECO:0000313" key="3">
    <source>
        <dbReference type="Proteomes" id="UP001630127"/>
    </source>
</evidence>
<comment type="caution">
    <text evidence="2">The sequence shown here is derived from an EMBL/GenBank/DDBJ whole genome shotgun (WGS) entry which is preliminary data.</text>
</comment>
<reference evidence="2 3" key="1">
    <citation type="submission" date="2024-11" db="EMBL/GenBank/DDBJ databases">
        <title>A near-complete genome assembly of Cinchona calisaya.</title>
        <authorList>
            <person name="Lian D.C."/>
            <person name="Zhao X.W."/>
            <person name="Wei L."/>
        </authorList>
    </citation>
    <scope>NUCLEOTIDE SEQUENCE [LARGE SCALE GENOMIC DNA]</scope>
    <source>
        <tissue evidence="2">Nenye</tissue>
    </source>
</reference>
<protein>
    <recommendedName>
        <fullName evidence="4">Copper transporter</fullName>
    </recommendedName>
</protein>
<proteinExistence type="predicted"/>
<sequence length="150" mass="17026">MIHCEFTLASFLSFPKSSQYSSFWASYMMRFFPGWPSHQSLGEYCFSMLLVFLLAFTVEFCSNIDPINIKRRSHRLKIKGLLLDAALHGLRMFMAYLLIISVITTDFMFLLAALTGHTAGNFITTLFEHHIEQTMTAPAPINTSCPATEV</sequence>